<sequence>MIFLWKIMWKTLVYSSLLIASANLSLLPYSAQAQTETNNPPASTYQPGFWQPVARVNTEKPISLKIINETGIALDYSFTDETLTPTVLRADDNVTIKSLNPEDSIYLVIYPDLNIPNASRINLQYLVEVTENNMINLTVKQIEDVGKGNRTFNLQPTGAIFIY</sequence>
<dbReference type="RefSeq" id="WP_241537608.1">
    <property type="nucleotide sequence ID" value="NZ_CP138348.1"/>
</dbReference>
<evidence type="ECO:0000256" key="1">
    <source>
        <dbReference type="SAM" id="SignalP"/>
    </source>
</evidence>
<dbReference type="AlphaFoldDB" id="A0AAF0ZBH8"/>
<evidence type="ECO:0000313" key="2">
    <source>
        <dbReference type="EMBL" id="WPF87110.1"/>
    </source>
</evidence>
<keyword evidence="1" id="KW-0732">Signal</keyword>
<reference evidence="2" key="1">
    <citation type="submission" date="2023-11" db="EMBL/GenBank/DDBJ databases">
        <title>Genome sequence of Cyanobacterium aponinum BCRC AL20115.</title>
        <authorList>
            <person name="Chang H.-Y."/>
            <person name="Lin K.-M."/>
            <person name="Hsueh H.-T."/>
            <person name="Chu H.-A."/>
            <person name="Kuo C.-H."/>
        </authorList>
    </citation>
    <scope>NUCLEOTIDE SEQUENCE</scope>
    <source>
        <strain evidence="2">AL20115</strain>
    </source>
</reference>
<name>A0AAF0ZBH8_9CHRO</name>
<feature type="signal peptide" evidence="1">
    <location>
        <begin position="1"/>
        <end position="33"/>
    </location>
</feature>
<dbReference type="EMBL" id="CP138348">
    <property type="protein sequence ID" value="WPF87110.1"/>
    <property type="molecule type" value="Genomic_DNA"/>
</dbReference>
<gene>
    <name evidence="2" type="ORF">SAY89_09815</name>
</gene>
<feature type="chain" id="PRO_5042039347" evidence="1">
    <location>
        <begin position="34"/>
        <end position="163"/>
    </location>
</feature>
<organism evidence="2">
    <name type="scientific">Cyanobacterium aponinum AL20115</name>
    <dbReference type="NCBI Taxonomy" id="3090662"/>
    <lineage>
        <taxon>Bacteria</taxon>
        <taxon>Bacillati</taxon>
        <taxon>Cyanobacteriota</taxon>
        <taxon>Cyanophyceae</taxon>
        <taxon>Oscillatoriophycideae</taxon>
        <taxon>Chroococcales</taxon>
        <taxon>Geminocystaceae</taxon>
        <taxon>Cyanobacterium</taxon>
    </lineage>
</organism>
<proteinExistence type="predicted"/>
<accession>A0AAF0ZBH8</accession>
<protein>
    <submittedName>
        <fullName evidence="2">Uncharacterized protein</fullName>
    </submittedName>
</protein>